<name>A0A7W7GE81_9ACTN</name>
<proteinExistence type="predicted"/>
<dbReference type="Proteomes" id="UP000542210">
    <property type="component" value="Unassembled WGS sequence"/>
</dbReference>
<accession>A0A7W7GE81</accession>
<feature type="region of interest" description="Disordered" evidence="1">
    <location>
        <begin position="1"/>
        <end position="61"/>
    </location>
</feature>
<feature type="transmembrane region" description="Helical" evidence="2">
    <location>
        <begin position="104"/>
        <end position="122"/>
    </location>
</feature>
<keyword evidence="2" id="KW-1133">Transmembrane helix</keyword>
<dbReference type="InterPro" id="IPR046549">
    <property type="entry name" value="DUF6703"/>
</dbReference>
<dbReference type="Pfam" id="PF20444">
    <property type="entry name" value="DUF6703"/>
    <property type="match status" value="1"/>
</dbReference>
<evidence type="ECO:0000313" key="4">
    <source>
        <dbReference type="Proteomes" id="UP000542210"/>
    </source>
</evidence>
<dbReference type="AlphaFoldDB" id="A0A7W7GE81"/>
<evidence type="ECO:0000313" key="3">
    <source>
        <dbReference type="EMBL" id="MBB4705219.1"/>
    </source>
</evidence>
<feature type="transmembrane region" description="Helical" evidence="2">
    <location>
        <begin position="134"/>
        <end position="153"/>
    </location>
</feature>
<reference evidence="3 4" key="1">
    <citation type="submission" date="2020-08" db="EMBL/GenBank/DDBJ databases">
        <title>Sequencing the genomes of 1000 actinobacteria strains.</title>
        <authorList>
            <person name="Klenk H.-P."/>
        </authorList>
    </citation>
    <scope>NUCLEOTIDE SEQUENCE [LARGE SCALE GENOMIC DNA]</scope>
    <source>
        <strain evidence="3 4">DSM 45784</strain>
    </source>
</reference>
<keyword evidence="2" id="KW-0812">Transmembrane</keyword>
<dbReference type="EMBL" id="JACHND010000001">
    <property type="protein sequence ID" value="MBB4705219.1"/>
    <property type="molecule type" value="Genomic_DNA"/>
</dbReference>
<feature type="compositionally biased region" description="Low complexity" evidence="1">
    <location>
        <begin position="8"/>
        <end position="20"/>
    </location>
</feature>
<feature type="transmembrane region" description="Helical" evidence="2">
    <location>
        <begin position="76"/>
        <end position="98"/>
    </location>
</feature>
<evidence type="ECO:0000256" key="2">
    <source>
        <dbReference type="SAM" id="Phobius"/>
    </source>
</evidence>
<keyword evidence="4" id="KW-1185">Reference proteome</keyword>
<evidence type="ECO:0000256" key="1">
    <source>
        <dbReference type="SAM" id="MobiDB-lite"/>
    </source>
</evidence>
<gene>
    <name evidence="3" type="ORF">BJ982_006763</name>
</gene>
<dbReference type="RefSeq" id="WP_239122875.1">
    <property type="nucleotide sequence ID" value="NZ_BOOV01000006.1"/>
</dbReference>
<feature type="compositionally biased region" description="Low complexity" evidence="1">
    <location>
        <begin position="36"/>
        <end position="50"/>
    </location>
</feature>
<comment type="caution">
    <text evidence="3">The sequence shown here is derived from an EMBL/GenBank/DDBJ whole genome shotgun (WGS) entry which is preliminary data.</text>
</comment>
<protein>
    <submittedName>
        <fullName evidence="3">Uncharacterized protein</fullName>
    </submittedName>
</protein>
<organism evidence="3 4">
    <name type="scientific">Sphaerisporangium siamense</name>
    <dbReference type="NCBI Taxonomy" id="795645"/>
    <lineage>
        <taxon>Bacteria</taxon>
        <taxon>Bacillati</taxon>
        <taxon>Actinomycetota</taxon>
        <taxon>Actinomycetes</taxon>
        <taxon>Streptosporangiales</taxon>
        <taxon>Streptosporangiaceae</taxon>
        <taxon>Sphaerisporangium</taxon>
    </lineage>
</organism>
<keyword evidence="2" id="KW-0472">Membrane</keyword>
<sequence>MADKHDSASSSSPKSGPNSAQRSARERSVPAHPLARRPAGGNARPAGRPLPRGEHFMTPGATGLRRAVERKSAAPLVYLYGLPRWIIPVVLVVLLLVALAVPDWRGGLAALPVLAFVAWLAYMSWPSLGAGARILRVALGVFLVLLAAERFGLIF</sequence>